<dbReference type="GO" id="GO:0008998">
    <property type="term" value="F:ribonucleoside-triphosphate reductase (thioredoxin) activity"/>
    <property type="evidence" value="ECO:0007669"/>
    <property type="project" value="UniProtKB-EC"/>
</dbReference>
<gene>
    <name evidence="5" type="primary">nrdD</name>
    <name evidence="5" type="ORF">I7730_01160</name>
</gene>
<dbReference type="GO" id="GO:0004748">
    <property type="term" value="F:ribonucleoside-diphosphate reductase activity, thioredoxin disulfide as acceptor"/>
    <property type="evidence" value="ECO:0007669"/>
    <property type="project" value="TreeGrafter"/>
</dbReference>
<dbReference type="SUPFAM" id="SSF51998">
    <property type="entry name" value="PFL-like glycyl radical enzymes"/>
    <property type="match status" value="1"/>
</dbReference>
<dbReference type="NCBIfam" id="TIGR02487">
    <property type="entry name" value="NrdD"/>
    <property type="match status" value="1"/>
</dbReference>
<dbReference type="GO" id="GO:0006260">
    <property type="term" value="P:DNA replication"/>
    <property type="evidence" value="ECO:0007669"/>
    <property type="project" value="InterPro"/>
</dbReference>
<dbReference type="EMBL" id="DACRBY010000001">
    <property type="protein sequence ID" value="HAS8538408.1"/>
    <property type="molecule type" value="Genomic_DNA"/>
</dbReference>
<dbReference type="GO" id="GO:0031250">
    <property type="term" value="C:anaerobic ribonucleoside-triphosphate reductase complex"/>
    <property type="evidence" value="ECO:0007669"/>
    <property type="project" value="TreeGrafter"/>
</dbReference>
<evidence type="ECO:0000256" key="2">
    <source>
        <dbReference type="ARBA" id="ARBA00022840"/>
    </source>
</evidence>
<dbReference type="Proteomes" id="UP000863257">
    <property type="component" value="Unassembled WGS sequence"/>
</dbReference>
<dbReference type="InterPro" id="IPR012833">
    <property type="entry name" value="NrdD"/>
</dbReference>
<name>A0A8H9MYD2_VIBVL</name>
<comment type="caution">
    <text evidence="5">The sequence shown here is derived from an EMBL/GenBank/DDBJ whole genome shotgun (WGS) entry which is preliminary data.</text>
</comment>
<dbReference type="PROSITE" id="PS51161">
    <property type="entry name" value="ATP_CONE"/>
    <property type="match status" value="1"/>
</dbReference>
<keyword evidence="2 3" id="KW-0067">ATP-binding</keyword>
<proteinExistence type="predicted"/>
<keyword evidence="5" id="KW-0560">Oxidoreductase</keyword>
<evidence type="ECO:0000259" key="4">
    <source>
        <dbReference type="PROSITE" id="PS51161"/>
    </source>
</evidence>
<dbReference type="EC" id="1.17.4.2" evidence="5"/>
<keyword evidence="1 3" id="KW-0547">Nucleotide-binding</keyword>
<dbReference type="PANTHER" id="PTHR21075:SF0">
    <property type="entry name" value="ANAEROBIC RIBONUCLEOSIDE-TRIPHOSPHATE REDUCTASE"/>
    <property type="match status" value="1"/>
</dbReference>
<feature type="domain" description="ATP-cone" evidence="4">
    <location>
        <begin position="4"/>
        <end position="95"/>
    </location>
</feature>
<organism evidence="5">
    <name type="scientific">Vibrio vulnificus</name>
    <dbReference type="NCBI Taxonomy" id="672"/>
    <lineage>
        <taxon>Bacteria</taxon>
        <taxon>Pseudomonadati</taxon>
        <taxon>Pseudomonadota</taxon>
        <taxon>Gammaproteobacteria</taxon>
        <taxon>Vibrionales</taxon>
        <taxon>Vibrionaceae</taxon>
        <taxon>Vibrio</taxon>
    </lineage>
</organism>
<dbReference type="InterPro" id="IPR005144">
    <property type="entry name" value="ATP-cone_dom"/>
</dbReference>
<dbReference type="Pfam" id="PF03477">
    <property type="entry name" value="ATP-cone"/>
    <property type="match status" value="1"/>
</dbReference>
<dbReference type="GO" id="GO:0005524">
    <property type="term" value="F:ATP binding"/>
    <property type="evidence" value="ECO:0007669"/>
    <property type="project" value="UniProtKB-UniRule"/>
</dbReference>
<dbReference type="GO" id="GO:0009265">
    <property type="term" value="P:2'-deoxyribonucleotide biosynthetic process"/>
    <property type="evidence" value="ECO:0007669"/>
    <property type="project" value="TreeGrafter"/>
</dbReference>
<reference evidence="5" key="1">
    <citation type="journal article" date="2018" name="Genome Biol.">
        <title>SKESA: strategic k-mer extension for scrupulous assemblies.</title>
        <authorList>
            <person name="Souvorov A."/>
            <person name="Agarwala R."/>
            <person name="Lipman D.J."/>
        </authorList>
    </citation>
    <scope>NUCLEOTIDE SEQUENCE</scope>
    <source>
        <strain evidence="5">BCW_3452</strain>
    </source>
</reference>
<evidence type="ECO:0000313" key="5">
    <source>
        <dbReference type="EMBL" id="HAS8538408.1"/>
    </source>
</evidence>
<accession>A0A8H9MYD2</accession>
<dbReference type="Pfam" id="PF13597">
    <property type="entry name" value="NRDD"/>
    <property type="match status" value="1"/>
</dbReference>
<dbReference type="PANTHER" id="PTHR21075">
    <property type="entry name" value="ANAEROBIC RIBONUCLEOSIDE-TRIPHOSPHATE REDUCTASE"/>
    <property type="match status" value="1"/>
</dbReference>
<dbReference type="Gene3D" id="3.20.70.20">
    <property type="match status" value="1"/>
</dbReference>
<dbReference type="AlphaFoldDB" id="A0A8H9MYD2"/>
<evidence type="ECO:0000256" key="1">
    <source>
        <dbReference type="ARBA" id="ARBA00022741"/>
    </source>
</evidence>
<protein>
    <submittedName>
        <fullName evidence="5">Anaerobic ribonucleoside-triphosphate reductase</fullName>
        <ecNumber evidence="5">1.17.4.2</ecNumber>
    </submittedName>
</protein>
<reference evidence="5" key="2">
    <citation type="submission" date="2019-01" db="EMBL/GenBank/DDBJ databases">
        <authorList>
            <consortium name="NCBI Pathogen Detection Project"/>
        </authorList>
    </citation>
    <scope>NUCLEOTIDE SEQUENCE</scope>
    <source>
        <strain evidence="5">BCW_3452</strain>
    </source>
</reference>
<evidence type="ECO:0000256" key="3">
    <source>
        <dbReference type="PROSITE-ProRule" id="PRU00492"/>
    </source>
</evidence>
<sequence>MNQLSVIKKDGSLQPWNFQKIKNAIERSAEMISHEITGDELALFIDKLNLQLEKLAVEKIDVLSLHKIVEDTLSESIPEVGMSYVRYRNYKKSFSSSMKTLQVEADRVLQIGDRENANFDSSLTSTKSSLMRGILSSELYQNYQLPLKYKAAHDAGHIYIHDLRDLIFNSINCCLFDMGNVLHKGFFMSNLPYSEPNSALSALQVIGDVMLTSTAQQFGGFTVPDIDKIVLPYALKTIESASRKASHRAAKYKIEDSESYISEYVNEVLTQELKQGFQSIEMKLNSVPSGRGDFAFTTLTFGNTDTSIDDETRSLQIKICEAILETRMAGCGVKQPVPFPKLVFLFNKKEYDAHDDYKDLFSLSIKCSSQAMYPDYLSVDSENGYVGQQYAATGLACQPMGCRAFLSPNSDNPDEVSFTGRANIGAVSLNLPMIWKESEGTRFYEDLDNYLQLIREFHIQRFHDIAGNKCGTNPMAFCQGGLLGGNKEPHEKIGLDIVRHFTASFGITALNELNMLMEGKPLHTSDGKMIHAVVDYIGAKLEEFKKEDGFLYALYGTPAESLCGKQLKKFRERHGVIEGVSDREYFSNSFHMHVTADITPFEKQDLEIQFARKVKGGYIQYVRLTNPNNLDAIATVVFRAMDMGLYFGVNFDLVICEQCSHRPNEQVVICPKCGSNQIMMLNRLCGYVGWGMFKGETRFNDSKLAEVKERVSM</sequence>